<gene>
    <name evidence="2" type="ORF">GR167_01820</name>
</gene>
<organism evidence="2 3">
    <name type="scientific">Thalassovita mangrovi</name>
    <dbReference type="NCBI Taxonomy" id="2692236"/>
    <lineage>
        <taxon>Bacteria</taxon>
        <taxon>Pseudomonadati</taxon>
        <taxon>Pseudomonadota</taxon>
        <taxon>Alphaproteobacteria</taxon>
        <taxon>Rhodobacterales</taxon>
        <taxon>Roseobacteraceae</taxon>
        <taxon>Thalassovita</taxon>
    </lineage>
</organism>
<proteinExistence type="predicted"/>
<evidence type="ECO:0000313" key="2">
    <source>
        <dbReference type="EMBL" id="MYM54024.1"/>
    </source>
</evidence>
<dbReference type="PANTHER" id="PTHR37953:SF1">
    <property type="entry name" value="UPF0127 PROTEIN MJ1496"/>
    <property type="match status" value="1"/>
</dbReference>
<sequence>MMRLVRIVLAVFWPLLATQAAAQQCRDDAVFLQGDWGQARFTVEVVDNDADRSRGLMFRESLPRSSGMLFLYPTPRRVSFWMKNTLIPLDMLFIDDSGTVTRIHDRAQPGDLTAIAGGDAVLAVLEINGGLAEAMGITEGTVLRHPAFDPDRAAWPCGNENAD</sequence>
<dbReference type="Proteomes" id="UP000479043">
    <property type="component" value="Unassembled WGS sequence"/>
</dbReference>
<name>A0A6L8LD88_9RHOB</name>
<evidence type="ECO:0000256" key="1">
    <source>
        <dbReference type="SAM" id="SignalP"/>
    </source>
</evidence>
<dbReference type="Gene3D" id="2.60.120.1140">
    <property type="entry name" value="Protein of unknown function DUF192"/>
    <property type="match status" value="1"/>
</dbReference>
<feature type="chain" id="PRO_5026711194" evidence="1">
    <location>
        <begin position="23"/>
        <end position="163"/>
    </location>
</feature>
<dbReference type="Pfam" id="PF02643">
    <property type="entry name" value="DUF192"/>
    <property type="match status" value="1"/>
</dbReference>
<accession>A0A6L8LD88</accession>
<protein>
    <submittedName>
        <fullName evidence="2">DUF192 domain-containing protein</fullName>
    </submittedName>
</protein>
<dbReference type="InterPro" id="IPR038695">
    <property type="entry name" value="Saro_0823-like_sf"/>
</dbReference>
<dbReference type="PANTHER" id="PTHR37953">
    <property type="entry name" value="UPF0127 PROTEIN MJ1496"/>
    <property type="match status" value="1"/>
</dbReference>
<comment type="caution">
    <text evidence="2">The sequence shown here is derived from an EMBL/GenBank/DDBJ whole genome shotgun (WGS) entry which is preliminary data.</text>
</comment>
<dbReference type="EMBL" id="WWEN01000002">
    <property type="protein sequence ID" value="MYM54024.1"/>
    <property type="molecule type" value="Genomic_DNA"/>
</dbReference>
<keyword evidence="3" id="KW-1185">Reference proteome</keyword>
<dbReference type="InterPro" id="IPR003795">
    <property type="entry name" value="DUF192"/>
</dbReference>
<dbReference type="RefSeq" id="WP_160971745.1">
    <property type="nucleotide sequence ID" value="NZ_WWEN01000002.1"/>
</dbReference>
<reference evidence="2 3" key="1">
    <citation type="submission" date="2020-01" db="EMBL/GenBank/DDBJ databases">
        <authorList>
            <person name="Chen S."/>
        </authorList>
    </citation>
    <scope>NUCLEOTIDE SEQUENCE [LARGE SCALE GENOMIC DNA]</scope>
    <source>
        <strain evidence="2 3">GS-10</strain>
    </source>
</reference>
<evidence type="ECO:0000313" key="3">
    <source>
        <dbReference type="Proteomes" id="UP000479043"/>
    </source>
</evidence>
<keyword evidence="1" id="KW-0732">Signal</keyword>
<dbReference type="AlphaFoldDB" id="A0A6L8LD88"/>
<feature type="signal peptide" evidence="1">
    <location>
        <begin position="1"/>
        <end position="22"/>
    </location>
</feature>